<evidence type="ECO:0000256" key="7">
    <source>
        <dbReference type="SAM" id="MobiDB-lite"/>
    </source>
</evidence>
<evidence type="ECO:0000256" key="6">
    <source>
        <dbReference type="ARBA" id="ARBA00031723"/>
    </source>
</evidence>
<comment type="function">
    <text evidence="1">This subunit may be involved in monitoring complementarity of crRNA and target RNA.</text>
</comment>
<gene>
    <name evidence="8" type="ORF">SAMN05444380_102130</name>
</gene>
<keyword evidence="5" id="KW-0051">Antiviral defense</keyword>
<organism evidence="8 9">
    <name type="scientific">Thermophagus xiamenensis</name>
    <dbReference type="NCBI Taxonomy" id="385682"/>
    <lineage>
        <taxon>Bacteria</taxon>
        <taxon>Pseudomonadati</taxon>
        <taxon>Bacteroidota</taxon>
        <taxon>Bacteroidia</taxon>
        <taxon>Marinilabiliales</taxon>
        <taxon>Marinilabiliaceae</taxon>
        <taxon>Thermophagus</taxon>
    </lineage>
</organism>
<evidence type="ECO:0000256" key="5">
    <source>
        <dbReference type="ARBA" id="ARBA00023118"/>
    </source>
</evidence>
<dbReference type="eggNOG" id="COG1421">
    <property type="taxonomic scope" value="Bacteria"/>
</dbReference>
<feature type="region of interest" description="Disordered" evidence="7">
    <location>
        <begin position="1"/>
        <end position="30"/>
    </location>
</feature>
<dbReference type="GO" id="GO:0051607">
    <property type="term" value="P:defense response to virus"/>
    <property type="evidence" value="ECO:0007669"/>
    <property type="project" value="UniProtKB-KW"/>
</dbReference>
<evidence type="ECO:0000256" key="4">
    <source>
        <dbReference type="ARBA" id="ARBA00022884"/>
    </source>
</evidence>
<accession>A0A1I1VD39</accession>
<protein>
    <recommendedName>
        <fullName evidence="3">CRISPR system Cms protein Csm2</fullName>
    </recommendedName>
    <alternativeName>
        <fullName evidence="6">CRISPR type III A-associated protein Csm2</fullName>
    </alternativeName>
</protein>
<dbReference type="InParanoid" id="A0A1I1VD39"/>
<dbReference type="AlphaFoldDB" id="A0A1I1VD39"/>
<reference evidence="8 9" key="1">
    <citation type="submission" date="2016-10" db="EMBL/GenBank/DDBJ databases">
        <authorList>
            <person name="de Groot N.N."/>
        </authorList>
    </citation>
    <scope>NUCLEOTIDE SEQUENCE [LARGE SCALE GENOMIC DNA]</scope>
    <source>
        <strain evidence="8 9">DSM 19012</strain>
    </source>
</reference>
<dbReference type="RefSeq" id="WP_010528690.1">
    <property type="nucleotide sequence ID" value="NZ_AFSL01000095.1"/>
</dbReference>
<comment type="similarity">
    <text evidence="2">Belongs to the CRISPR-associated Csm2 family.</text>
</comment>
<dbReference type="CDD" id="cd09647">
    <property type="entry name" value="Csm2_III-A"/>
    <property type="match status" value="1"/>
</dbReference>
<evidence type="ECO:0000256" key="1">
    <source>
        <dbReference type="ARBA" id="ARBA00003640"/>
    </source>
</evidence>
<dbReference type="GO" id="GO:0003723">
    <property type="term" value="F:RNA binding"/>
    <property type="evidence" value="ECO:0007669"/>
    <property type="project" value="UniProtKB-KW"/>
</dbReference>
<dbReference type="Pfam" id="PF03750">
    <property type="entry name" value="Csm2_III-A"/>
    <property type="match status" value="1"/>
</dbReference>
<sequence>MVQKDLIFRNEPNTKGSKSGAGGKNSPEVPFSKRFKDEWITKGVNQETVSFADELGKYLKENNLTTSQIRNVFGEIKRIQIKGYEQEKPSFYLLKPKMAYAASRVDGFKSKGIKAFKEVFDLAHKNVIDDKTYKNFVDFFEAILAYHKSYGGRD</sequence>
<evidence type="ECO:0000256" key="2">
    <source>
        <dbReference type="ARBA" id="ARBA00006896"/>
    </source>
</evidence>
<dbReference type="OrthoDB" id="964629at2"/>
<keyword evidence="9" id="KW-1185">Reference proteome</keyword>
<dbReference type="InterPro" id="IPR010149">
    <property type="entry name" value="CRISPR-assoc_prot_Csm2_III-A"/>
</dbReference>
<dbReference type="NCBIfam" id="TIGR01870">
    <property type="entry name" value="cas_TM1810_Csm2"/>
    <property type="match status" value="1"/>
</dbReference>
<dbReference type="Proteomes" id="UP000181976">
    <property type="component" value="Unassembled WGS sequence"/>
</dbReference>
<dbReference type="EMBL" id="FONA01000002">
    <property type="protein sequence ID" value="SFD80856.1"/>
    <property type="molecule type" value="Genomic_DNA"/>
</dbReference>
<evidence type="ECO:0000256" key="3">
    <source>
        <dbReference type="ARBA" id="ARBA00016118"/>
    </source>
</evidence>
<evidence type="ECO:0000313" key="9">
    <source>
        <dbReference type="Proteomes" id="UP000181976"/>
    </source>
</evidence>
<name>A0A1I1VD39_9BACT</name>
<proteinExistence type="inferred from homology"/>
<evidence type="ECO:0000313" key="8">
    <source>
        <dbReference type="EMBL" id="SFD80856.1"/>
    </source>
</evidence>
<keyword evidence="4" id="KW-0694">RNA-binding</keyword>
<dbReference type="STRING" id="385682.SAMN05444380_102130"/>